<protein>
    <submittedName>
        <fullName evidence="1">Uncharacterized protein</fullName>
    </submittedName>
</protein>
<proteinExistence type="predicted"/>
<organism evidence="1">
    <name type="scientific">uncultured Caudovirales phage</name>
    <dbReference type="NCBI Taxonomy" id="2100421"/>
    <lineage>
        <taxon>Viruses</taxon>
        <taxon>Duplodnaviria</taxon>
        <taxon>Heunggongvirae</taxon>
        <taxon>Uroviricota</taxon>
        <taxon>Caudoviricetes</taxon>
        <taxon>Peduoviridae</taxon>
        <taxon>Maltschvirus</taxon>
        <taxon>Maltschvirus maltsch</taxon>
    </lineage>
</organism>
<accession>A0A6J7WI68</accession>
<sequence>MSDIPRKITSKAATIKHKFCLLLFLDGEAYLEIYSDRSADFTYSLEDWKRNTLPSLRKSNVQFFVRKQADIDQFRIIEVKM</sequence>
<name>A0A6J7WI68_9CAUD</name>
<gene>
    <name evidence="1" type="ORF">UFOVP201_2</name>
</gene>
<dbReference type="EMBL" id="LR798249">
    <property type="protein sequence ID" value="CAB5217651.1"/>
    <property type="molecule type" value="Genomic_DNA"/>
</dbReference>
<reference evidence="1" key="1">
    <citation type="submission" date="2020-05" db="EMBL/GenBank/DDBJ databases">
        <authorList>
            <person name="Chiriac C."/>
            <person name="Salcher M."/>
            <person name="Ghai R."/>
            <person name="Kavagutti S V."/>
        </authorList>
    </citation>
    <scope>NUCLEOTIDE SEQUENCE</scope>
</reference>
<evidence type="ECO:0000313" key="1">
    <source>
        <dbReference type="EMBL" id="CAB5217651.1"/>
    </source>
</evidence>